<dbReference type="AlphaFoldDB" id="A0A0F9NK27"/>
<evidence type="ECO:0000313" key="1">
    <source>
        <dbReference type="EMBL" id="KKN12312.1"/>
    </source>
</evidence>
<organism evidence="1">
    <name type="scientific">marine sediment metagenome</name>
    <dbReference type="NCBI Taxonomy" id="412755"/>
    <lineage>
        <taxon>unclassified sequences</taxon>
        <taxon>metagenomes</taxon>
        <taxon>ecological metagenomes</taxon>
    </lineage>
</organism>
<accession>A0A0F9NK27</accession>
<comment type="caution">
    <text evidence="1">The sequence shown here is derived from an EMBL/GenBank/DDBJ whole genome shotgun (WGS) entry which is preliminary data.</text>
</comment>
<protein>
    <submittedName>
        <fullName evidence="1">Uncharacterized protein</fullName>
    </submittedName>
</protein>
<proteinExistence type="predicted"/>
<sequence>MRPFPPFWAVKPTMTEQTFRGVPDQRHRPRSPADDFSFHRFGGPTVRARGVITVNNVGVQLLPNNPNRVNWWITNLGTQVLTVDWVPAITNSVGILVGGTGGYLSQLIQDDGTAVGDAVYGIVGGADQDVYIYEVSILKITNRRR</sequence>
<gene>
    <name evidence="1" type="ORF">LCGC14_1017640</name>
</gene>
<name>A0A0F9NK27_9ZZZZ</name>
<dbReference type="EMBL" id="LAZR01004044">
    <property type="protein sequence ID" value="KKN12312.1"/>
    <property type="molecule type" value="Genomic_DNA"/>
</dbReference>
<reference evidence="1" key="1">
    <citation type="journal article" date="2015" name="Nature">
        <title>Complex archaea that bridge the gap between prokaryotes and eukaryotes.</title>
        <authorList>
            <person name="Spang A."/>
            <person name="Saw J.H."/>
            <person name="Jorgensen S.L."/>
            <person name="Zaremba-Niedzwiedzka K."/>
            <person name="Martijn J."/>
            <person name="Lind A.E."/>
            <person name="van Eijk R."/>
            <person name="Schleper C."/>
            <person name="Guy L."/>
            <person name="Ettema T.J."/>
        </authorList>
    </citation>
    <scope>NUCLEOTIDE SEQUENCE</scope>
</reference>